<organism evidence="2 3">
    <name type="scientific">Kribbella antibiotica</name>
    <dbReference type="NCBI Taxonomy" id="190195"/>
    <lineage>
        <taxon>Bacteria</taxon>
        <taxon>Bacillati</taxon>
        <taxon>Actinomycetota</taxon>
        <taxon>Actinomycetes</taxon>
        <taxon>Propionibacteriales</taxon>
        <taxon>Kribbellaceae</taxon>
        <taxon>Kribbella</taxon>
    </lineage>
</organism>
<name>A0A4R4ZVN1_9ACTN</name>
<proteinExistence type="predicted"/>
<accession>A0A4R4ZVN1</accession>
<dbReference type="AlphaFoldDB" id="A0A4R4ZVN1"/>
<dbReference type="Proteomes" id="UP000295124">
    <property type="component" value="Unassembled WGS sequence"/>
</dbReference>
<evidence type="ECO:0000313" key="3">
    <source>
        <dbReference type="Proteomes" id="UP000295124"/>
    </source>
</evidence>
<protein>
    <submittedName>
        <fullName evidence="2">Stress protein</fullName>
    </submittedName>
</protein>
<comment type="caution">
    <text evidence="2">The sequence shown here is derived from an EMBL/GenBank/DDBJ whole genome shotgun (WGS) entry which is preliminary data.</text>
</comment>
<feature type="signal peptide" evidence="1">
    <location>
        <begin position="1"/>
        <end position="19"/>
    </location>
</feature>
<evidence type="ECO:0000313" key="2">
    <source>
        <dbReference type="EMBL" id="TDD63233.1"/>
    </source>
</evidence>
<keyword evidence="1" id="KW-0732">Signal</keyword>
<keyword evidence="3" id="KW-1185">Reference proteome</keyword>
<dbReference type="OrthoDB" id="5195614at2"/>
<gene>
    <name evidence="2" type="ORF">E1263_00985</name>
</gene>
<sequence>MRTTYQRLMALLMAGAASAAVLVPATAAQAAPAAAPVASIAAAPAATAADPGPRVEVIAASVNITKQLIKLIDGAIRANQNRAGYVKSLSEAAFHEADGQYNVMVINDANRRVWSLSDVVYEAKASGHHGTYHIFVFKAGFIRNEGDGGYINWAYQGWWNRDGKTVNFHRP</sequence>
<reference evidence="2 3" key="1">
    <citation type="submission" date="2019-03" db="EMBL/GenBank/DDBJ databases">
        <title>Draft genome sequences of novel Actinobacteria.</title>
        <authorList>
            <person name="Sahin N."/>
            <person name="Ay H."/>
            <person name="Saygin H."/>
        </authorList>
    </citation>
    <scope>NUCLEOTIDE SEQUENCE [LARGE SCALE GENOMIC DNA]</scope>
    <source>
        <strain evidence="2 3">JCM 13523</strain>
    </source>
</reference>
<feature type="chain" id="PRO_5039100404" evidence="1">
    <location>
        <begin position="20"/>
        <end position="171"/>
    </location>
</feature>
<evidence type="ECO:0000256" key="1">
    <source>
        <dbReference type="SAM" id="SignalP"/>
    </source>
</evidence>
<dbReference type="RefSeq" id="WP_132164283.1">
    <property type="nucleotide sequence ID" value="NZ_SMKX01000002.1"/>
</dbReference>
<dbReference type="EMBL" id="SMKX01000002">
    <property type="protein sequence ID" value="TDD63233.1"/>
    <property type="molecule type" value="Genomic_DNA"/>
</dbReference>